<proteinExistence type="predicted"/>
<organism evidence="1 2">
    <name type="scientific">Xylaria multiplex</name>
    <dbReference type="NCBI Taxonomy" id="323545"/>
    <lineage>
        <taxon>Eukaryota</taxon>
        <taxon>Fungi</taxon>
        <taxon>Dikarya</taxon>
        <taxon>Ascomycota</taxon>
        <taxon>Pezizomycotina</taxon>
        <taxon>Sordariomycetes</taxon>
        <taxon>Xylariomycetidae</taxon>
        <taxon>Xylariales</taxon>
        <taxon>Xylariaceae</taxon>
        <taxon>Xylaria</taxon>
    </lineage>
</organism>
<protein>
    <recommendedName>
        <fullName evidence="3">Fungal N-terminal domain-containing protein</fullName>
    </recommendedName>
</protein>
<dbReference type="OrthoDB" id="1577640at2759"/>
<evidence type="ECO:0000313" key="2">
    <source>
        <dbReference type="Proteomes" id="UP000481858"/>
    </source>
</evidence>
<evidence type="ECO:0008006" key="3">
    <source>
        <dbReference type="Google" id="ProtNLM"/>
    </source>
</evidence>
<accession>A0A7C8J268</accession>
<evidence type="ECO:0000313" key="1">
    <source>
        <dbReference type="EMBL" id="KAF2973264.1"/>
    </source>
</evidence>
<dbReference type="EMBL" id="WUBL01000002">
    <property type="protein sequence ID" value="KAF2973264.1"/>
    <property type="molecule type" value="Genomic_DNA"/>
</dbReference>
<keyword evidence="2" id="KW-1185">Reference proteome</keyword>
<dbReference type="AlphaFoldDB" id="A0A7C8J268"/>
<dbReference type="Proteomes" id="UP000481858">
    <property type="component" value="Unassembled WGS sequence"/>
</dbReference>
<name>A0A7C8J268_9PEZI</name>
<comment type="caution">
    <text evidence="1">The sequence shown here is derived from an EMBL/GenBank/DDBJ whole genome shotgun (WGS) entry which is preliminary data.</text>
</comment>
<gene>
    <name evidence="1" type="ORF">GQX73_g287</name>
</gene>
<reference evidence="1 2" key="1">
    <citation type="submission" date="2019-12" db="EMBL/GenBank/DDBJ databases">
        <title>Draft genome sequence of the ascomycete Xylaria multiplex DSM 110363.</title>
        <authorList>
            <person name="Buettner E."/>
            <person name="Kellner H."/>
        </authorList>
    </citation>
    <scope>NUCLEOTIDE SEQUENCE [LARGE SCALE GENOMIC DNA]</scope>
    <source>
        <strain evidence="1 2">DSM 110363</strain>
    </source>
</reference>
<sequence length="148" mass="16078">MADPLSIAGLATGVISLGLQVAGGLTDYLDAVRGRSEDLKSAKQEATEMRDLLLTIQDLLPQVESNWPASATMVKRHVKSCHTELGALHALLSELSQPGPSGSGLRSRLVDTRKKLSYPFERSKINRLEERLAKVNSALQMALQVTEL</sequence>
<dbReference type="InParanoid" id="A0A7C8J268"/>